<comment type="caution">
    <text evidence="7">The sequence shown here is derived from an EMBL/GenBank/DDBJ whole genome shotgun (WGS) entry which is preliminary data.</text>
</comment>
<name>A0A6L9MFW3_9HYPH</name>
<evidence type="ECO:0000256" key="4">
    <source>
        <dbReference type="RuleBase" id="RU003744"/>
    </source>
</evidence>
<dbReference type="SMART" id="SM00062">
    <property type="entry name" value="PBPb"/>
    <property type="match status" value="1"/>
</dbReference>
<dbReference type="InterPro" id="IPR001638">
    <property type="entry name" value="Solute-binding_3/MltF_N"/>
</dbReference>
<evidence type="ECO:0000256" key="3">
    <source>
        <dbReference type="ARBA" id="ARBA00022729"/>
    </source>
</evidence>
<dbReference type="Gene3D" id="3.40.190.10">
    <property type="entry name" value="Periplasmic binding protein-like II"/>
    <property type="match status" value="2"/>
</dbReference>
<dbReference type="CDD" id="cd01072">
    <property type="entry name" value="PBP2_SMa0082_like"/>
    <property type="match status" value="1"/>
</dbReference>
<dbReference type="PANTHER" id="PTHR35936">
    <property type="entry name" value="MEMBRANE-BOUND LYTIC MUREIN TRANSGLYCOSYLASE F"/>
    <property type="match status" value="1"/>
</dbReference>
<dbReference type="SUPFAM" id="SSF53850">
    <property type="entry name" value="Periplasmic binding protein-like II"/>
    <property type="match status" value="1"/>
</dbReference>
<dbReference type="RefSeq" id="WP_163043304.1">
    <property type="nucleotide sequence ID" value="NZ_JAAAMJ010000003.1"/>
</dbReference>
<keyword evidence="8" id="KW-1185">Reference proteome</keyword>
<sequence>MHAFKSLVVAAAAATALVSTSPAKADKLQDILNAGTVRIGVLLDVPPWGFNDESGQPTGLDVEVANLMAEDLGVELELVQLTGTNRIPSLLADQVDVIISAIGATSERAQQVMFSQPYAAVQLGVYGPASIEAMTDPADLDGRQIAVARGTTLDLWLTDNAPGANLSRFEDVASTIAAYLSGQAEMFAENSAIVVNAQNDHPDAEMELKFSIRQSPAHVGVPMGEHNLLQWVNTFVFSNKLNGRLPDLQEKWFREEQGNLPAL</sequence>
<proteinExistence type="inferred from homology"/>
<evidence type="ECO:0000313" key="7">
    <source>
        <dbReference type="EMBL" id="NDV86581.1"/>
    </source>
</evidence>
<organism evidence="7 8">
    <name type="scientific">Aurantimonas aggregata</name>
    <dbReference type="NCBI Taxonomy" id="2047720"/>
    <lineage>
        <taxon>Bacteria</taxon>
        <taxon>Pseudomonadati</taxon>
        <taxon>Pseudomonadota</taxon>
        <taxon>Alphaproteobacteria</taxon>
        <taxon>Hyphomicrobiales</taxon>
        <taxon>Aurantimonadaceae</taxon>
        <taxon>Aurantimonas</taxon>
    </lineage>
</organism>
<dbReference type="Pfam" id="PF00497">
    <property type="entry name" value="SBP_bac_3"/>
    <property type="match status" value="1"/>
</dbReference>
<evidence type="ECO:0000256" key="5">
    <source>
        <dbReference type="SAM" id="SignalP"/>
    </source>
</evidence>
<comment type="similarity">
    <text evidence="2 4">Belongs to the bacterial solute-binding protein 3 family.</text>
</comment>
<accession>A0A6L9MFW3</accession>
<dbReference type="Proteomes" id="UP000476332">
    <property type="component" value="Unassembled WGS sequence"/>
</dbReference>
<feature type="domain" description="Solute-binding protein family 3/N-terminal" evidence="6">
    <location>
        <begin position="36"/>
        <end position="256"/>
    </location>
</feature>
<reference evidence="7 8" key="1">
    <citation type="submission" date="2020-01" db="EMBL/GenBank/DDBJ databases">
        <title>Genomes of bacteria type strains.</title>
        <authorList>
            <person name="Chen J."/>
            <person name="Zhu S."/>
            <person name="Chen J."/>
        </authorList>
    </citation>
    <scope>NUCLEOTIDE SEQUENCE [LARGE SCALE GENOMIC DNA]</scope>
    <source>
        <strain evidence="7 8">KCTC 52919</strain>
    </source>
</reference>
<evidence type="ECO:0000256" key="2">
    <source>
        <dbReference type="ARBA" id="ARBA00010333"/>
    </source>
</evidence>
<dbReference type="GO" id="GO:0030313">
    <property type="term" value="C:cell envelope"/>
    <property type="evidence" value="ECO:0007669"/>
    <property type="project" value="UniProtKB-SubCell"/>
</dbReference>
<feature type="chain" id="PRO_5026965841" evidence="5">
    <location>
        <begin position="26"/>
        <end position="263"/>
    </location>
</feature>
<dbReference type="EMBL" id="JAAAMJ010000003">
    <property type="protein sequence ID" value="NDV86581.1"/>
    <property type="molecule type" value="Genomic_DNA"/>
</dbReference>
<feature type="signal peptide" evidence="5">
    <location>
        <begin position="1"/>
        <end position="25"/>
    </location>
</feature>
<protein>
    <submittedName>
        <fullName evidence="7">Transporter substrate-binding domain-containing protein</fullName>
    </submittedName>
</protein>
<gene>
    <name evidence="7" type="ORF">GTW51_07695</name>
</gene>
<evidence type="ECO:0000259" key="6">
    <source>
        <dbReference type="SMART" id="SM00062"/>
    </source>
</evidence>
<dbReference type="InterPro" id="IPR018313">
    <property type="entry name" value="SBP_3_CS"/>
</dbReference>
<dbReference type="AlphaFoldDB" id="A0A6L9MFW3"/>
<dbReference type="PANTHER" id="PTHR35936:SF17">
    <property type="entry name" value="ARGININE-BINDING EXTRACELLULAR PROTEIN ARTP"/>
    <property type="match status" value="1"/>
</dbReference>
<evidence type="ECO:0000256" key="1">
    <source>
        <dbReference type="ARBA" id="ARBA00004196"/>
    </source>
</evidence>
<comment type="subcellular location">
    <subcellularLocation>
        <location evidence="1">Cell envelope</location>
    </subcellularLocation>
</comment>
<evidence type="ECO:0000313" key="8">
    <source>
        <dbReference type="Proteomes" id="UP000476332"/>
    </source>
</evidence>
<keyword evidence="3 5" id="KW-0732">Signal</keyword>
<dbReference type="PROSITE" id="PS01039">
    <property type="entry name" value="SBP_BACTERIAL_3"/>
    <property type="match status" value="1"/>
</dbReference>